<dbReference type="Proteomes" id="UP001349994">
    <property type="component" value="Unassembled WGS sequence"/>
</dbReference>
<dbReference type="PANTHER" id="PTHR43400:SF7">
    <property type="entry name" value="FAD-DEPENDENT OXIDOREDUCTASE 2 FAD BINDING DOMAIN-CONTAINING PROTEIN"/>
    <property type="match status" value="1"/>
</dbReference>
<protein>
    <submittedName>
        <fullName evidence="7">FAD-dependent oxidoreductase</fullName>
    </submittedName>
</protein>
<accession>A0ABU6IHT1</accession>
<dbReference type="Gene3D" id="3.50.50.60">
    <property type="entry name" value="FAD/NAD(P)-binding domain"/>
    <property type="match status" value="1"/>
</dbReference>
<organism evidence="7 8">
    <name type="scientific">Adlercreutzia wanghongyangiae</name>
    <dbReference type="NCBI Taxonomy" id="3111451"/>
    <lineage>
        <taxon>Bacteria</taxon>
        <taxon>Bacillati</taxon>
        <taxon>Actinomycetota</taxon>
        <taxon>Coriobacteriia</taxon>
        <taxon>Eggerthellales</taxon>
        <taxon>Eggerthellaceae</taxon>
        <taxon>Adlercreutzia</taxon>
    </lineage>
</organism>
<dbReference type="SUPFAM" id="SSF56425">
    <property type="entry name" value="Succinate dehydrogenase/fumarate reductase flavoprotein, catalytic domain"/>
    <property type="match status" value="1"/>
</dbReference>
<feature type="domain" description="FAD-dependent oxidoreductase 2 FAD-binding" evidence="6">
    <location>
        <begin position="444"/>
        <end position="535"/>
    </location>
</feature>
<sequence>MQNDISRRSFIAGGALGVLGAATIGIAGCAPQPSSPETGAPGGDGKLAATSGHSWETTPEPIDESAIADTSEADVIVVGAGISGFSVACSAIDEGLKVIMIAKGERPAGQGGSMFGFNSKLCRELGVNPDPGEVLRDLYAVSGYSLDENLWSIYVKESGVALDWACDIARDGGLTPVIAAGDPRDEYDGEHMFLGGENGPRTDTHPIIDFLPIMEAAYAPKGLDVRYKMCAVSLDKQGDRVTGVVAQDEDGAYHRFTGAKGVVMATGDFAGNPEMLEAWCPMGADEAILNVSPGNTGDGHALILQAGGALEHTAPLAPMVFSNAMGGPSAKVGPDEVRDAYANDPAKLEIFDCAKEAIFSLNGSKWCLGVTDKGERYGCEQGGFGQRGIQQVRYGGHSFNIYDSEWPYHMPEIAGRVGGHVSTGEELAMVMCPEGKGYDTLDELAADFGMPADTLKATVERYNALCEAGYDEDFYKPADQLHPVKTPPFYCDEHTSMLLVTMGGIRTDSDMHVLNENDEIVEGLYCNGTMAGGMFANSYVTVMPGVNMGRSLTFGYRLGKHLASL</sequence>
<dbReference type="Gene3D" id="3.90.700.10">
    <property type="entry name" value="Succinate dehydrogenase/fumarate reductase flavoprotein, catalytic domain"/>
    <property type="match status" value="1"/>
</dbReference>
<evidence type="ECO:0000256" key="2">
    <source>
        <dbReference type="ARBA" id="ARBA00022630"/>
    </source>
</evidence>
<reference evidence="7 8" key="1">
    <citation type="submission" date="2024-01" db="EMBL/GenBank/DDBJ databases">
        <title>novel species in genus Adlercreutzia.</title>
        <authorList>
            <person name="Liu X."/>
        </authorList>
    </citation>
    <scope>NUCLEOTIDE SEQUENCE [LARGE SCALE GENOMIC DNA]</scope>
    <source>
        <strain evidence="7 8">R7</strain>
    </source>
</reference>
<feature type="domain" description="FAD-dependent oxidoreductase 2 FAD-binding" evidence="6">
    <location>
        <begin position="74"/>
        <end position="312"/>
    </location>
</feature>
<dbReference type="InterPro" id="IPR006311">
    <property type="entry name" value="TAT_signal"/>
</dbReference>
<evidence type="ECO:0000313" key="7">
    <source>
        <dbReference type="EMBL" id="MEC4175987.1"/>
    </source>
</evidence>
<dbReference type="RefSeq" id="WP_326426691.1">
    <property type="nucleotide sequence ID" value="NZ_JAYMFF010000009.1"/>
</dbReference>
<dbReference type="PANTHER" id="PTHR43400">
    <property type="entry name" value="FUMARATE REDUCTASE"/>
    <property type="match status" value="1"/>
</dbReference>
<evidence type="ECO:0000259" key="6">
    <source>
        <dbReference type="Pfam" id="PF00890"/>
    </source>
</evidence>
<proteinExistence type="predicted"/>
<dbReference type="InterPro" id="IPR003953">
    <property type="entry name" value="FAD-dep_OxRdtase_2_FAD-bd"/>
</dbReference>
<name>A0ABU6IHT1_9ACTN</name>
<dbReference type="SUPFAM" id="SSF51905">
    <property type="entry name" value="FAD/NAD(P)-binding domain"/>
    <property type="match status" value="1"/>
</dbReference>
<dbReference type="InterPro" id="IPR027477">
    <property type="entry name" value="Succ_DH/fumarate_Rdtase_cat_sf"/>
</dbReference>
<evidence type="ECO:0000256" key="1">
    <source>
        <dbReference type="ARBA" id="ARBA00001974"/>
    </source>
</evidence>
<comment type="cofactor">
    <cofactor evidence="1">
        <name>FAD</name>
        <dbReference type="ChEBI" id="CHEBI:57692"/>
    </cofactor>
</comment>
<evidence type="ECO:0000256" key="3">
    <source>
        <dbReference type="ARBA" id="ARBA00022827"/>
    </source>
</evidence>
<keyword evidence="4" id="KW-0560">Oxidoreductase</keyword>
<evidence type="ECO:0000256" key="5">
    <source>
        <dbReference type="SAM" id="MobiDB-lite"/>
    </source>
</evidence>
<keyword evidence="2" id="KW-0285">Flavoprotein</keyword>
<gene>
    <name evidence="7" type="ORF">VIN30_05955</name>
</gene>
<dbReference type="EMBL" id="JAYMFF010000009">
    <property type="protein sequence ID" value="MEC4175987.1"/>
    <property type="molecule type" value="Genomic_DNA"/>
</dbReference>
<comment type="caution">
    <text evidence="7">The sequence shown here is derived from an EMBL/GenBank/DDBJ whole genome shotgun (WGS) entry which is preliminary data.</text>
</comment>
<evidence type="ECO:0000313" key="8">
    <source>
        <dbReference type="Proteomes" id="UP001349994"/>
    </source>
</evidence>
<dbReference type="InterPro" id="IPR050315">
    <property type="entry name" value="FAD-oxidoreductase_2"/>
</dbReference>
<feature type="region of interest" description="Disordered" evidence="5">
    <location>
        <begin position="32"/>
        <end position="60"/>
    </location>
</feature>
<dbReference type="Pfam" id="PF00890">
    <property type="entry name" value="FAD_binding_2"/>
    <property type="match status" value="2"/>
</dbReference>
<dbReference type="PROSITE" id="PS51318">
    <property type="entry name" value="TAT"/>
    <property type="match status" value="1"/>
</dbReference>
<dbReference type="InterPro" id="IPR036188">
    <property type="entry name" value="FAD/NAD-bd_sf"/>
</dbReference>
<keyword evidence="8" id="KW-1185">Reference proteome</keyword>
<keyword evidence="3" id="KW-0274">FAD</keyword>
<evidence type="ECO:0000256" key="4">
    <source>
        <dbReference type="ARBA" id="ARBA00023002"/>
    </source>
</evidence>
<dbReference type="PROSITE" id="PS51257">
    <property type="entry name" value="PROKAR_LIPOPROTEIN"/>
    <property type="match status" value="1"/>
</dbReference>